<dbReference type="SUPFAM" id="SSF53850">
    <property type="entry name" value="Periplasmic binding protein-like II"/>
    <property type="match status" value="1"/>
</dbReference>
<dbReference type="Proteomes" id="UP000738126">
    <property type="component" value="Unassembled WGS sequence"/>
</dbReference>
<sequence>MVDRRDFLKSLAALGGLGLSGAWGRAVAEALAADALPALRGDLTVYLGRGEGGLYKRIVEAIRERSPELALEIRRGSSSGLANTLVAEARHGGARADLFWSIDASSLGHVADEGLARPVPARLHEPLPEAFRLEAFVPISGRVRSIAYNPGRVRAEALPERIMELPDTDLKVGWAPSYGACQSFLTAMRLLEGEAATREWLRAIREQSRAYAGELGAVMAAAQGEVDLALANHYYTLRLKQGQPDIPLELAFTRGDAGALINTAGAALLSDSAVAADFVRYLHSREVQRFLAEQAYEIPLVEGVEPPAGAPAIARLEPPELDLTRLGDLQPTLALMREAGVL</sequence>
<dbReference type="Pfam" id="PF13531">
    <property type="entry name" value="SBP_bac_11"/>
    <property type="match status" value="1"/>
</dbReference>
<dbReference type="PANTHER" id="PTHR30006:SF24">
    <property type="entry name" value="SLL0237 PROTEIN"/>
    <property type="match status" value="1"/>
</dbReference>
<evidence type="ECO:0000256" key="1">
    <source>
        <dbReference type="ARBA" id="ARBA00022729"/>
    </source>
</evidence>
<dbReference type="PIRSF" id="PIRSF002825">
    <property type="entry name" value="CfbpA"/>
    <property type="match status" value="1"/>
</dbReference>
<dbReference type="PROSITE" id="PS51318">
    <property type="entry name" value="TAT"/>
    <property type="match status" value="1"/>
</dbReference>
<proteinExistence type="predicted"/>
<evidence type="ECO:0000313" key="3">
    <source>
        <dbReference type="Proteomes" id="UP000738126"/>
    </source>
</evidence>
<comment type="caution">
    <text evidence="2">The sequence shown here is derived from an EMBL/GenBank/DDBJ whole genome shotgun (WGS) entry which is preliminary data.</text>
</comment>
<dbReference type="InterPro" id="IPR019546">
    <property type="entry name" value="TAT_signal_bac_arc"/>
</dbReference>
<keyword evidence="1" id="KW-0732">Signal</keyword>
<dbReference type="PANTHER" id="PTHR30006">
    <property type="entry name" value="THIAMINE-BINDING PERIPLASMIC PROTEIN-RELATED"/>
    <property type="match status" value="1"/>
</dbReference>
<reference evidence="2 3" key="1">
    <citation type="journal article" date="2020" name="Microorganisms">
        <title>Osmotic Adaptation and Compatible Solute Biosynthesis of Phototrophic Bacteria as Revealed from Genome Analyses.</title>
        <authorList>
            <person name="Imhoff J.F."/>
            <person name="Rahn T."/>
            <person name="Kunzel S."/>
            <person name="Keller A."/>
            <person name="Neulinger S.C."/>
        </authorList>
    </citation>
    <scope>NUCLEOTIDE SEQUENCE [LARGE SCALE GENOMIC DNA]</scope>
    <source>
        <strain evidence="2 3">DSM 15116</strain>
    </source>
</reference>
<dbReference type="RefSeq" id="WP_200257312.1">
    <property type="nucleotide sequence ID" value="NZ_NRSH01000034.1"/>
</dbReference>
<gene>
    <name evidence="2" type="ORF">CKO13_04540</name>
</gene>
<keyword evidence="3" id="KW-1185">Reference proteome</keyword>
<dbReference type="InterPro" id="IPR026045">
    <property type="entry name" value="Ferric-bd"/>
</dbReference>
<evidence type="ECO:0000313" key="2">
    <source>
        <dbReference type="EMBL" id="MBK1726305.1"/>
    </source>
</evidence>
<dbReference type="EMBL" id="NRSH01000034">
    <property type="protein sequence ID" value="MBK1726305.1"/>
    <property type="molecule type" value="Genomic_DNA"/>
</dbReference>
<accession>A0ABS1E4A5</accession>
<dbReference type="NCBIfam" id="TIGR01409">
    <property type="entry name" value="TAT_signal_seq"/>
    <property type="match status" value="1"/>
</dbReference>
<organism evidence="2 3">
    <name type="scientific">Halorhodospira neutriphila</name>
    <dbReference type="NCBI Taxonomy" id="168379"/>
    <lineage>
        <taxon>Bacteria</taxon>
        <taxon>Pseudomonadati</taxon>
        <taxon>Pseudomonadota</taxon>
        <taxon>Gammaproteobacteria</taxon>
        <taxon>Chromatiales</taxon>
        <taxon>Ectothiorhodospiraceae</taxon>
        <taxon>Halorhodospira</taxon>
    </lineage>
</organism>
<protein>
    <submittedName>
        <fullName evidence="2">ABC transporter substrate-binding protein</fullName>
    </submittedName>
</protein>
<dbReference type="Gene3D" id="3.40.190.10">
    <property type="entry name" value="Periplasmic binding protein-like II"/>
    <property type="match status" value="2"/>
</dbReference>
<name>A0ABS1E4A5_9GAMM</name>
<dbReference type="InterPro" id="IPR006311">
    <property type="entry name" value="TAT_signal"/>
</dbReference>